<gene>
    <name evidence="4" type="ORF">POBO1169_LOCUS15355</name>
</gene>
<keyword evidence="3" id="KW-0934">Plastid</keyword>
<dbReference type="Gene3D" id="1.10.3460.10">
    <property type="entry name" value="Chlorophyll a/b binding protein domain"/>
    <property type="match status" value="1"/>
</dbReference>
<evidence type="ECO:0000256" key="2">
    <source>
        <dbReference type="ARBA" id="ARBA00022528"/>
    </source>
</evidence>
<dbReference type="Pfam" id="PF00504">
    <property type="entry name" value="Chloroa_b-bind"/>
    <property type="match status" value="1"/>
</dbReference>
<name>A0A7S0WS26_9CHLO</name>
<dbReference type="AlphaFoldDB" id="A0A7S0WS26"/>
<dbReference type="EMBL" id="HBFA01030441">
    <property type="protein sequence ID" value="CAD8681171.1"/>
    <property type="molecule type" value="Transcribed_RNA"/>
</dbReference>
<evidence type="ECO:0000256" key="3">
    <source>
        <dbReference type="ARBA" id="ARBA00022640"/>
    </source>
</evidence>
<evidence type="ECO:0000313" key="4">
    <source>
        <dbReference type="EMBL" id="CAD8681171.1"/>
    </source>
</evidence>
<dbReference type="InterPro" id="IPR022796">
    <property type="entry name" value="Chloroa_b-bind"/>
</dbReference>
<proteinExistence type="predicted"/>
<evidence type="ECO:0000256" key="1">
    <source>
        <dbReference type="ARBA" id="ARBA00004229"/>
    </source>
</evidence>
<dbReference type="GO" id="GO:0009507">
    <property type="term" value="C:chloroplast"/>
    <property type="evidence" value="ECO:0007669"/>
    <property type="project" value="UniProtKB-SubCell"/>
</dbReference>
<accession>A0A7S0WS26</accession>
<organism evidence="4">
    <name type="scientific">Pyramimonas obovata</name>
    <dbReference type="NCBI Taxonomy" id="1411642"/>
    <lineage>
        <taxon>Eukaryota</taxon>
        <taxon>Viridiplantae</taxon>
        <taxon>Chlorophyta</taxon>
        <taxon>Pyramimonadophyceae</taxon>
        <taxon>Pyramimonadales</taxon>
        <taxon>Pyramimonadaceae</taxon>
        <taxon>Pyramimonas</taxon>
        <taxon>Pyramimonas incertae sedis</taxon>
    </lineage>
</organism>
<reference evidence="4" key="1">
    <citation type="submission" date="2021-01" db="EMBL/GenBank/DDBJ databases">
        <authorList>
            <person name="Corre E."/>
            <person name="Pelletier E."/>
            <person name="Niang G."/>
            <person name="Scheremetjew M."/>
            <person name="Finn R."/>
            <person name="Kale V."/>
            <person name="Holt S."/>
            <person name="Cochrane G."/>
            <person name="Meng A."/>
            <person name="Brown T."/>
            <person name="Cohen L."/>
        </authorList>
    </citation>
    <scope>NUCLEOTIDE SEQUENCE</scope>
    <source>
        <strain evidence="4">CCMP722</strain>
    </source>
</reference>
<protein>
    <submittedName>
        <fullName evidence="4">Uncharacterized protein</fullName>
    </submittedName>
</protein>
<comment type="subcellular location">
    <subcellularLocation>
        <location evidence="1">Plastid</location>
        <location evidence="1">Chloroplast</location>
    </subcellularLocation>
</comment>
<keyword evidence="2" id="KW-0150">Chloroplast</keyword>
<sequence>MPAITHGSMCIRSTPRLSCRQQQAASPRLALARPAGMRTARFTCRAEGESFETAVKGDEEVLKEKVAMRFVDALRENTPKKDKRNWEAEEIAAAMDPLDGGAAPELIQGRLAMLAWSGVIFAEKSSGLTAWEQYAEHSALINFVAILISVGTLFPTFVTANAFNDIVEASKTGLPAPFQEKVNGEIEEQVGRAAMIGFGILLLVESTGRPLFG</sequence>
<dbReference type="SUPFAM" id="SSF103511">
    <property type="entry name" value="Chlorophyll a-b binding protein"/>
    <property type="match status" value="1"/>
</dbReference>